<dbReference type="InterPro" id="IPR006059">
    <property type="entry name" value="SBP"/>
</dbReference>
<keyword evidence="2" id="KW-0574">Periplasm</keyword>
<proteinExistence type="predicted"/>
<dbReference type="OrthoDB" id="9815444at2"/>
<name>A0A5D3KGC3_9BRAD</name>
<dbReference type="Proteomes" id="UP000324758">
    <property type="component" value="Unassembled WGS sequence"/>
</dbReference>
<dbReference type="SUPFAM" id="SSF53850">
    <property type="entry name" value="Periplasmic binding protein-like II"/>
    <property type="match status" value="1"/>
</dbReference>
<dbReference type="EMBL" id="VSSS01000038">
    <property type="protein sequence ID" value="TYL92451.1"/>
    <property type="molecule type" value="Genomic_DNA"/>
</dbReference>
<reference evidence="3 4" key="1">
    <citation type="submission" date="2019-08" db="EMBL/GenBank/DDBJ databases">
        <title>Bradyrhizobium hipponensis sp. nov., a rhizobium isolated from a Lupinus angustifolius root nodule in Tunisia.</title>
        <authorList>
            <person name="Off K."/>
            <person name="Rejili M."/>
            <person name="Mars M."/>
            <person name="Brachmann A."/>
            <person name="Marin M."/>
        </authorList>
    </citation>
    <scope>NUCLEOTIDE SEQUENCE [LARGE SCALE GENOMIC DNA]</scope>
    <source>
        <strain evidence="3 4">CTAW71</strain>
    </source>
</reference>
<dbReference type="Pfam" id="PF13416">
    <property type="entry name" value="SBP_bac_8"/>
    <property type="match status" value="1"/>
</dbReference>
<dbReference type="PANTHER" id="PTHR30222:SF2">
    <property type="entry name" value="ABC TRANSPORTER SUBSTRATE-BINDING PROTEIN"/>
    <property type="match status" value="1"/>
</dbReference>
<evidence type="ECO:0000313" key="4">
    <source>
        <dbReference type="Proteomes" id="UP000324758"/>
    </source>
</evidence>
<dbReference type="PANTHER" id="PTHR30222">
    <property type="entry name" value="SPERMIDINE/PUTRESCINE-BINDING PERIPLASMIC PROTEIN"/>
    <property type="match status" value="1"/>
</dbReference>
<keyword evidence="4" id="KW-1185">Reference proteome</keyword>
<comment type="caution">
    <text evidence="3">The sequence shown here is derived from an EMBL/GenBank/DDBJ whole genome shotgun (WGS) entry which is preliminary data.</text>
</comment>
<protein>
    <submittedName>
        <fullName evidence="3">ABC transporter substrate-binding protein</fullName>
    </submittedName>
</protein>
<keyword evidence="1" id="KW-0732">Signal</keyword>
<dbReference type="CDD" id="cd13589">
    <property type="entry name" value="PBP2_polyamine_RpCGA009"/>
    <property type="match status" value="1"/>
</dbReference>
<sequence>MLLLTCLTAGGLGSLKPVFADDQLTIASFGGAYQAAQRKVYFEPYAKKAGVKISEEEFNSETSKIRAMVESKSVSWDAVDMDAVGGEQLCAEGALETIDWKRLGLDRSRFTGADNDCVVPADFYATVLAYDKDKLPNGPKNLNDLFDTQKFPGKRGLYKSPFGNLEWALIADGVAVKDVYKVLGTSAGVDRALKKLDTIKKDVVWWQTGAQAPQLLADGQVVMTSAWNGRIYDAVKNSGKHFEILWDAQELGMNVWVIPKGGPRVDAAYKFIAFVTSGSVQADQTRYIPYGPANRDAIAHVDPAVLPHLPTAPDHMTHALLIDAAFWGERGDELRQRFTAWLAK</sequence>
<evidence type="ECO:0000256" key="2">
    <source>
        <dbReference type="ARBA" id="ARBA00022764"/>
    </source>
</evidence>
<accession>A0A5D3KGC3</accession>
<evidence type="ECO:0000313" key="3">
    <source>
        <dbReference type="EMBL" id="TYL92451.1"/>
    </source>
</evidence>
<dbReference type="Gene3D" id="3.40.190.10">
    <property type="entry name" value="Periplasmic binding protein-like II"/>
    <property type="match status" value="2"/>
</dbReference>
<evidence type="ECO:0000256" key="1">
    <source>
        <dbReference type="ARBA" id="ARBA00022729"/>
    </source>
</evidence>
<organism evidence="3 4">
    <name type="scientific">Bradyrhizobium rifense</name>
    <dbReference type="NCBI Taxonomy" id="515499"/>
    <lineage>
        <taxon>Bacteria</taxon>
        <taxon>Pseudomonadati</taxon>
        <taxon>Pseudomonadota</taxon>
        <taxon>Alphaproteobacteria</taxon>
        <taxon>Hyphomicrobiales</taxon>
        <taxon>Nitrobacteraceae</taxon>
        <taxon>Bradyrhizobium</taxon>
    </lineage>
</organism>
<dbReference type="AlphaFoldDB" id="A0A5D3KGC3"/>
<gene>
    <name evidence="3" type="ORF">FXB40_24925</name>
</gene>